<keyword evidence="2" id="KW-0472">Membrane</keyword>
<protein>
    <recommendedName>
        <fullName evidence="5">DUF817 domain-containing protein</fullName>
    </recommendedName>
</protein>
<feature type="transmembrane region" description="Helical" evidence="2">
    <location>
        <begin position="51"/>
        <end position="70"/>
    </location>
</feature>
<proteinExistence type="predicted"/>
<sequence>MPPDPDSAARLWAPLARLSAREAGLGEWAQARGKAAAGLYEFVRFGVKQGWACLFGGALCGLLILTHLIYPAGAPLARYDLLTLAAVGIQVAMLAFRLETWEEAKVILVFHVVGTAMELFKTKVGSWVYPEPSLLRLAGVPLFTGFLYASVGSYLARVWRLFDFRFTRHPPLWALAVLSLAIYANFFTQHVVADMRLGLFAAAALLFGPAVIHFKVWRVHRRMPLLLGLLLVTLFIWFAENIGTATRGWIYPHQAAGWAAVSPQKFGSWFLLMIISYTLVALVSRPRIFAEAKTVAGPEIDVAPGRPSSRRAGREAGRAPAGPSPAACSIAVPSTAACPTE</sequence>
<dbReference type="Proteomes" id="UP000663508">
    <property type="component" value="Chromosome"/>
</dbReference>
<evidence type="ECO:0008006" key="5">
    <source>
        <dbReference type="Google" id="ProtNLM"/>
    </source>
</evidence>
<dbReference type="AlphaFoldDB" id="A0A8H9C9V2"/>
<dbReference type="EMBL" id="AP024145">
    <property type="protein sequence ID" value="BCM87471.1"/>
    <property type="molecule type" value="Genomic_DNA"/>
</dbReference>
<feature type="region of interest" description="Disordered" evidence="1">
    <location>
        <begin position="301"/>
        <end position="341"/>
    </location>
</feature>
<name>A0A8H9C9V2_9HYPH</name>
<keyword evidence="2" id="KW-0812">Transmembrane</keyword>
<gene>
    <name evidence="3" type="ORF">mvi_59320</name>
</gene>
<evidence type="ECO:0000256" key="2">
    <source>
        <dbReference type="SAM" id="Phobius"/>
    </source>
</evidence>
<feature type="transmembrane region" description="Helical" evidence="2">
    <location>
        <begin position="226"/>
        <end position="246"/>
    </location>
</feature>
<keyword evidence="2" id="KW-1133">Transmembrane helix</keyword>
<dbReference type="InterPro" id="IPR008535">
    <property type="entry name" value="DUF817"/>
</dbReference>
<feature type="transmembrane region" description="Helical" evidence="2">
    <location>
        <begin position="266"/>
        <end position="283"/>
    </location>
</feature>
<feature type="transmembrane region" description="Helical" evidence="2">
    <location>
        <begin position="171"/>
        <end position="191"/>
    </location>
</feature>
<evidence type="ECO:0000256" key="1">
    <source>
        <dbReference type="SAM" id="MobiDB-lite"/>
    </source>
</evidence>
<dbReference type="Pfam" id="PF05675">
    <property type="entry name" value="DUF817"/>
    <property type="match status" value="1"/>
</dbReference>
<reference evidence="3" key="1">
    <citation type="submission" date="2020-11" db="EMBL/GenBank/DDBJ databases">
        <title>Complete genome sequence of a novel pathogenic Methylobacterium strain isolated from rice in Vietnam.</title>
        <authorList>
            <person name="Lai K."/>
            <person name="Okazaki S."/>
            <person name="Higashi K."/>
            <person name="Mori H."/>
            <person name="Toyoda A."/>
            <person name="Kurokawa K."/>
        </authorList>
    </citation>
    <scope>NUCLEOTIDE SEQUENCE</scope>
    <source>
        <strain evidence="3">VL1</strain>
    </source>
</reference>
<organism evidence="3 4">
    <name type="scientific">Methylobacterium indicum</name>
    <dbReference type="NCBI Taxonomy" id="1775910"/>
    <lineage>
        <taxon>Bacteria</taxon>
        <taxon>Pseudomonadati</taxon>
        <taxon>Pseudomonadota</taxon>
        <taxon>Alphaproteobacteria</taxon>
        <taxon>Hyphomicrobiales</taxon>
        <taxon>Methylobacteriaceae</taxon>
        <taxon>Methylobacterium</taxon>
    </lineage>
</organism>
<feature type="compositionally biased region" description="Low complexity" evidence="1">
    <location>
        <begin position="318"/>
        <end position="327"/>
    </location>
</feature>
<feature type="transmembrane region" description="Helical" evidence="2">
    <location>
        <begin position="140"/>
        <end position="159"/>
    </location>
</feature>
<feature type="transmembrane region" description="Helical" evidence="2">
    <location>
        <begin position="197"/>
        <end position="214"/>
    </location>
</feature>
<evidence type="ECO:0000313" key="3">
    <source>
        <dbReference type="EMBL" id="BCM87471.1"/>
    </source>
</evidence>
<dbReference type="KEGG" id="mind:mvi_59320"/>
<evidence type="ECO:0000313" key="4">
    <source>
        <dbReference type="Proteomes" id="UP000663508"/>
    </source>
</evidence>
<dbReference type="RefSeq" id="WP_207180614.1">
    <property type="nucleotide sequence ID" value="NZ_AP024145.1"/>
</dbReference>
<accession>A0A8H9C9V2</accession>